<dbReference type="GO" id="GO:0005524">
    <property type="term" value="F:ATP binding"/>
    <property type="evidence" value="ECO:0007669"/>
    <property type="project" value="UniProtKB-KW"/>
</dbReference>
<evidence type="ECO:0000256" key="2">
    <source>
        <dbReference type="ARBA" id="ARBA00022741"/>
    </source>
</evidence>
<keyword evidence="3" id="KW-0067">ATP-binding</keyword>
<sequence>MAQETKKYKAEDEKQRDKVSSENSLESCVFDMKAIIEDEKLQGNINDEDKRKILDKCNEIINWLGKNQTVEKEEFEHQQKELEKVCNPIITKGFPHRGAPLSSGASSRPTIGEVD</sequence>
<dbReference type="SUPFAM" id="SSF100934">
    <property type="entry name" value="Heat shock protein 70kD (HSP70), C-terminal subdomain"/>
    <property type="match status" value="1"/>
</dbReference>
<dbReference type="GeneTree" id="ENSGT00940000163356"/>
<dbReference type="Gene3D" id="1.20.1270.10">
    <property type="match status" value="1"/>
</dbReference>
<accession>A0A8C2VFU7</accession>
<protein>
    <recommendedName>
        <fullName evidence="8">Heat shock cognate 71 kDa protein</fullName>
    </recommendedName>
</protein>
<keyword evidence="7" id="KW-1185">Reference proteome</keyword>
<evidence type="ECO:0000256" key="5">
    <source>
        <dbReference type="SAM" id="MobiDB-lite"/>
    </source>
</evidence>
<reference evidence="6" key="2">
    <citation type="submission" date="2025-09" db="UniProtKB">
        <authorList>
            <consortium name="Ensembl"/>
        </authorList>
    </citation>
    <scope>IDENTIFICATION</scope>
</reference>
<dbReference type="Ensembl" id="ENSCLAT00000012216.1">
    <property type="protein sequence ID" value="ENSCLAP00000012075.1"/>
    <property type="gene ID" value="ENSCLAG00000008326.1"/>
</dbReference>
<feature type="compositionally biased region" description="Basic and acidic residues" evidence="5">
    <location>
        <begin position="1"/>
        <end position="20"/>
    </location>
</feature>
<feature type="region of interest" description="Disordered" evidence="5">
    <location>
        <begin position="1"/>
        <end position="23"/>
    </location>
</feature>
<proteinExistence type="inferred from homology"/>
<evidence type="ECO:0008006" key="8">
    <source>
        <dbReference type="Google" id="ProtNLM"/>
    </source>
</evidence>
<dbReference type="FunFam" id="1.20.1270.10:FF:000016">
    <property type="entry name" value="Heat shock protein 70"/>
    <property type="match status" value="1"/>
</dbReference>
<evidence type="ECO:0000256" key="3">
    <source>
        <dbReference type="ARBA" id="ARBA00022840"/>
    </source>
</evidence>
<dbReference type="InterPro" id="IPR029048">
    <property type="entry name" value="HSP70_C_sf"/>
</dbReference>
<keyword evidence="2" id="KW-0547">Nucleotide-binding</keyword>
<name>A0A8C2VFU7_CHILA</name>
<dbReference type="GO" id="GO:0140662">
    <property type="term" value="F:ATP-dependent protein folding chaperone"/>
    <property type="evidence" value="ECO:0007669"/>
    <property type="project" value="InterPro"/>
</dbReference>
<evidence type="ECO:0000256" key="4">
    <source>
        <dbReference type="ARBA" id="ARBA00048056"/>
    </source>
</evidence>
<evidence type="ECO:0000313" key="6">
    <source>
        <dbReference type="Ensembl" id="ENSCLAP00000012075.1"/>
    </source>
</evidence>
<dbReference type="AlphaFoldDB" id="A0A8C2VFU7"/>
<comment type="catalytic activity">
    <reaction evidence="4">
        <text>ATP + H2O = ADP + phosphate + H(+)</text>
        <dbReference type="Rhea" id="RHEA:13065"/>
        <dbReference type="ChEBI" id="CHEBI:15377"/>
        <dbReference type="ChEBI" id="CHEBI:15378"/>
        <dbReference type="ChEBI" id="CHEBI:30616"/>
        <dbReference type="ChEBI" id="CHEBI:43474"/>
        <dbReference type="ChEBI" id="CHEBI:456216"/>
        <dbReference type="EC" id="3.6.4.10"/>
    </reaction>
</comment>
<feature type="region of interest" description="Disordered" evidence="5">
    <location>
        <begin position="93"/>
        <end position="115"/>
    </location>
</feature>
<dbReference type="Pfam" id="PF00012">
    <property type="entry name" value="HSP70"/>
    <property type="match status" value="1"/>
</dbReference>
<comment type="similarity">
    <text evidence="1">Belongs to the heat shock protein 70 family.</text>
</comment>
<evidence type="ECO:0000256" key="1">
    <source>
        <dbReference type="ARBA" id="ARBA00007381"/>
    </source>
</evidence>
<organism evidence="6 7">
    <name type="scientific">Chinchilla lanigera</name>
    <name type="common">Long-tailed chinchilla</name>
    <name type="synonym">Chinchilla villidera</name>
    <dbReference type="NCBI Taxonomy" id="34839"/>
    <lineage>
        <taxon>Eukaryota</taxon>
        <taxon>Metazoa</taxon>
        <taxon>Chordata</taxon>
        <taxon>Craniata</taxon>
        <taxon>Vertebrata</taxon>
        <taxon>Euteleostomi</taxon>
        <taxon>Mammalia</taxon>
        <taxon>Eutheria</taxon>
        <taxon>Euarchontoglires</taxon>
        <taxon>Glires</taxon>
        <taxon>Rodentia</taxon>
        <taxon>Hystricomorpha</taxon>
        <taxon>Chinchillidae</taxon>
        <taxon>Chinchilla</taxon>
    </lineage>
</organism>
<evidence type="ECO:0000313" key="7">
    <source>
        <dbReference type="Proteomes" id="UP000694398"/>
    </source>
</evidence>
<dbReference type="OMA" id="FIFDEKM"/>
<reference evidence="6" key="1">
    <citation type="submission" date="2025-08" db="UniProtKB">
        <authorList>
            <consortium name="Ensembl"/>
        </authorList>
    </citation>
    <scope>IDENTIFICATION</scope>
</reference>
<dbReference type="InterPro" id="IPR013126">
    <property type="entry name" value="Hsp_70_fam"/>
</dbReference>
<dbReference type="Proteomes" id="UP000694398">
    <property type="component" value="Unassembled WGS sequence"/>
</dbReference>